<evidence type="ECO:0000256" key="3">
    <source>
        <dbReference type="ARBA" id="ARBA00004991"/>
    </source>
</evidence>
<sequence>VDMVCLADVSKWFWSDWFWLPAGITFGELKDQPGIQIARASDLYLMPILAIGILCLRYMFDICMSKVAQNMGIVDQRKRPEPNEVMETMYKICKRPSAEDTTALSKRLDWSNKKILTWFRLRRNLDRPSLVCKFKESSWRTLFYISAFVYGLYTLIPSPWFWDTVQCWVDYPKQNLWTTVYYYYMLEGGFYISLLFSIMSDVKRKDFPEQLIHHAATILLIMFSYVANFVRIGTMVMVIHDISDIFLEISKTLFYAGKQKIADVGFVVFSVVFIITRILIYPYYILHTTLVKVYWVLEPFPGYYLFNALLVILQLLHVFWAVIIVKMAIRMIRVGTVEKDARSDVEESDEDEQE</sequence>
<dbReference type="PIRSF" id="PIRSF005225">
    <property type="entry name" value="LAG1_LAC1"/>
    <property type="match status" value="1"/>
</dbReference>
<feature type="domain" description="TLC" evidence="14">
    <location>
        <begin position="132"/>
        <end position="333"/>
    </location>
</feature>
<dbReference type="InterPro" id="IPR009057">
    <property type="entry name" value="Homeodomain-like_sf"/>
</dbReference>
<keyword evidence="12" id="KW-0238">DNA-binding</keyword>
<feature type="transmembrane region" description="Helical" evidence="13">
    <location>
        <begin position="236"/>
        <end position="257"/>
    </location>
</feature>
<protein>
    <recommendedName>
        <fullName evidence="14">TLC domain-containing protein</fullName>
    </recommendedName>
</protein>
<keyword evidence="6" id="KW-0256">Endoplasmic reticulum</keyword>
<dbReference type="Pfam" id="PF03798">
    <property type="entry name" value="TRAM_LAG1_CLN8"/>
    <property type="match status" value="1"/>
</dbReference>
<comment type="catalytic activity">
    <reaction evidence="10">
        <text>sphinganine + octadecanoyl-CoA = N-(octadecanoyl)-sphinganine + CoA + H(+)</text>
        <dbReference type="Rhea" id="RHEA:36547"/>
        <dbReference type="ChEBI" id="CHEBI:15378"/>
        <dbReference type="ChEBI" id="CHEBI:57287"/>
        <dbReference type="ChEBI" id="CHEBI:57394"/>
        <dbReference type="ChEBI" id="CHEBI:57817"/>
        <dbReference type="ChEBI" id="CHEBI:67033"/>
    </reaction>
    <physiologicalReaction direction="left-to-right" evidence="10">
        <dbReference type="Rhea" id="RHEA:36548"/>
    </physiologicalReaction>
</comment>
<organism evidence="15 16">
    <name type="scientific">Ciona intestinalis</name>
    <name type="common">Transparent sea squirt</name>
    <name type="synonym">Ascidia intestinalis</name>
    <dbReference type="NCBI Taxonomy" id="7719"/>
    <lineage>
        <taxon>Eukaryota</taxon>
        <taxon>Metazoa</taxon>
        <taxon>Chordata</taxon>
        <taxon>Tunicata</taxon>
        <taxon>Ascidiacea</taxon>
        <taxon>Phlebobranchia</taxon>
        <taxon>Cionidae</taxon>
        <taxon>Ciona</taxon>
    </lineage>
</organism>
<keyword evidence="12" id="KW-0371">Homeobox</keyword>
<feature type="transmembrane region" description="Helical" evidence="13">
    <location>
        <begin position="181"/>
        <end position="199"/>
    </location>
</feature>
<comment type="subcellular location">
    <subcellularLocation>
        <location evidence="1">Endoplasmic reticulum membrane</location>
        <topology evidence="1">Multi-pass membrane protein</topology>
    </subcellularLocation>
    <subcellularLocation>
        <location evidence="12">Nucleus</location>
    </subcellularLocation>
</comment>
<evidence type="ECO:0000256" key="9">
    <source>
        <dbReference type="ARBA" id="ARBA00023136"/>
    </source>
</evidence>
<dbReference type="SMART" id="SM00724">
    <property type="entry name" value="TLC"/>
    <property type="match status" value="1"/>
</dbReference>
<dbReference type="PANTHER" id="PTHR12560:SF0">
    <property type="entry name" value="LD18904P"/>
    <property type="match status" value="1"/>
</dbReference>
<dbReference type="InterPro" id="IPR001356">
    <property type="entry name" value="HD"/>
</dbReference>
<comment type="pathway">
    <text evidence="2">Lipid metabolism; sphingolipid metabolism.</text>
</comment>
<feature type="transmembrane region" description="Helical" evidence="13">
    <location>
        <begin position="304"/>
        <end position="325"/>
    </location>
</feature>
<dbReference type="GO" id="GO:0003677">
    <property type="term" value="F:DNA binding"/>
    <property type="evidence" value="ECO:0007669"/>
    <property type="project" value="UniProtKB-KW"/>
</dbReference>
<evidence type="ECO:0000256" key="2">
    <source>
        <dbReference type="ARBA" id="ARBA00004760"/>
    </source>
</evidence>
<dbReference type="OMA" id="RYNFLRY"/>
<dbReference type="GO" id="GO:0005789">
    <property type="term" value="C:endoplasmic reticulum membrane"/>
    <property type="evidence" value="ECO:0007669"/>
    <property type="project" value="UniProtKB-SubCell"/>
</dbReference>
<dbReference type="Pfam" id="PF00046">
    <property type="entry name" value="Homeodomain"/>
    <property type="match status" value="1"/>
</dbReference>
<keyword evidence="12" id="KW-0539">Nucleus</keyword>
<comment type="pathway">
    <text evidence="3">Sphingolipid metabolism.</text>
</comment>
<evidence type="ECO:0000259" key="14">
    <source>
        <dbReference type="PROSITE" id="PS50922"/>
    </source>
</evidence>
<keyword evidence="16" id="KW-1185">Reference proteome</keyword>
<dbReference type="HOGENOM" id="CLU_028277_1_2_1"/>
<evidence type="ECO:0000256" key="12">
    <source>
        <dbReference type="RuleBase" id="RU000682"/>
    </source>
</evidence>
<dbReference type="SUPFAM" id="SSF46689">
    <property type="entry name" value="Homeodomain-like"/>
    <property type="match status" value="1"/>
</dbReference>
<evidence type="ECO:0000256" key="8">
    <source>
        <dbReference type="ARBA" id="ARBA00023098"/>
    </source>
</evidence>
<reference evidence="15" key="4">
    <citation type="submission" date="2025-09" db="UniProtKB">
        <authorList>
            <consortium name="Ensembl"/>
        </authorList>
    </citation>
    <scope>IDENTIFICATION</scope>
</reference>
<dbReference type="EMBL" id="EAAA01001616">
    <property type="status" value="NOT_ANNOTATED_CDS"/>
    <property type="molecule type" value="Genomic_DNA"/>
</dbReference>
<dbReference type="GO" id="GO:0005634">
    <property type="term" value="C:nucleus"/>
    <property type="evidence" value="ECO:0007669"/>
    <property type="project" value="UniProtKB-SubCell"/>
</dbReference>
<dbReference type="GeneTree" id="ENSGT01030000234515"/>
<dbReference type="CDD" id="cd00086">
    <property type="entry name" value="homeodomain"/>
    <property type="match status" value="1"/>
</dbReference>
<dbReference type="InterPro" id="IPR006634">
    <property type="entry name" value="TLC-dom"/>
</dbReference>
<dbReference type="InParanoid" id="F6S925"/>
<dbReference type="Proteomes" id="UP000008144">
    <property type="component" value="Chromosome 3"/>
</dbReference>
<evidence type="ECO:0000256" key="7">
    <source>
        <dbReference type="ARBA" id="ARBA00022989"/>
    </source>
</evidence>
<dbReference type="PROSITE" id="PS50922">
    <property type="entry name" value="TLC"/>
    <property type="match status" value="1"/>
</dbReference>
<dbReference type="UniPathway" id="UPA00222"/>
<feature type="transmembrane region" description="Helical" evidence="13">
    <location>
        <begin position="142"/>
        <end position="161"/>
    </location>
</feature>
<keyword evidence="4" id="KW-0808">Transferase</keyword>
<dbReference type="GO" id="GO:0046513">
    <property type="term" value="P:ceramide biosynthetic process"/>
    <property type="evidence" value="ECO:0000318"/>
    <property type="project" value="GO_Central"/>
</dbReference>
<feature type="transmembrane region" description="Helical" evidence="13">
    <location>
        <begin position="43"/>
        <end position="60"/>
    </location>
</feature>
<feature type="transmembrane region" description="Helical" evidence="13">
    <location>
        <begin position="211"/>
        <end position="230"/>
    </location>
</feature>
<dbReference type="InterPro" id="IPR016439">
    <property type="entry name" value="Lag1/Lac1-like"/>
</dbReference>
<reference evidence="15" key="3">
    <citation type="submission" date="2025-08" db="UniProtKB">
        <authorList>
            <consortium name="Ensembl"/>
        </authorList>
    </citation>
    <scope>IDENTIFICATION</scope>
</reference>
<keyword evidence="5 11" id="KW-0812">Transmembrane</keyword>
<evidence type="ECO:0000256" key="11">
    <source>
        <dbReference type="PROSITE-ProRule" id="PRU00205"/>
    </source>
</evidence>
<dbReference type="PANTHER" id="PTHR12560">
    <property type="entry name" value="LONGEVITY ASSURANCE FACTOR 1 LAG1"/>
    <property type="match status" value="1"/>
</dbReference>
<evidence type="ECO:0000256" key="4">
    <source>
        <dbReference type="ARBA" id="ARBA00022679"/>
    </source>
</evidence>
<evidence type="ECO:0000256" key="5">
    <source>
        <dbReference type="ARBA" id="ARBA00022692"/>
    </source>
</evidence>
<evidence type="ECO:0000256" key="10">
    <source>
        <dbReference type="ARBA" id="ARBA00049036"/>
    </source>
</evidence>
<evidence type="ECO:0000313" key="15">
    <source>
        <dbReference type="Ensembl" id="ENSCINP00000014660.3"/>
    </source>
</evidence>
<feature type="transmembrane region" description="Helical" evidence="13">
    <location>
        <begin position="264"/>
        <end position="284"/>
    </location>
</feature>
<reference evidence="15" key="2">
    <citation type="journal article" date="2008" name="Genome Biol.">
        <title>Improved genome assembly and evidence-based global gene model set for the chordate Ciona intestinalis: new insight into intron and operon populations.</title>
        <authorList>
            <person name="Satou Y."/>
            <person name="Mineta K."/>
            <person name="Ogasawara M."/>
            <person name="Sasakura Y."/>
            <person name="Shoguchi E."/>
            <person name="Ueno K."/>
            <person name="Yamada L."/>
            <person name="Matsumoto J."/>
            <person name="Wasserscheid J."/>
            <person name="Dewar K."/>
            <person name="Wiley G.B."/>
            <person name="Macmil S.L."/>
            <person name="Roe B.A."/>
            <person name="Zeller R.W."/>
            <person name="Hastings K.E."/>
            <person name="Lemaire P."/>
            <person name="Lindquist E."/>
            <person name="Endo T."/>
            <person name="Hotta K."/>
            <person name="Inaba K."/>
        </authorList>
    </citation>
    <scope>NUCLEOTIDE SEQUENCE [LARGE SCALE GENOMIC DNA]</scope>
    <source>
        <strain evidence="15">wild type</strain>
    </source>
</reference>
<evidence type="ECO:0000256" key="13">
    <source>
        <dbReference type="SAM" id="Phobius"/>
    </source>
</evidence>
<dbReference type="FunCoup" id="F6S925">
    <property type="interactions" value="163"/>
</dbReference>
<keyword evidence="9 11" id="KW-0472">Membrane</keyword>
<dbReference type="Ensembl" id="ENSCINT00000014660.3">
    <property type="protein sequence ID" value="ENSCINP00000014660.3"/>
    <property type="gene ID" value="ENSCING00000007134.3"/>
</dbReference>
<name>F6S925_CIOIN</name>
<accession>F6S925</accession>
<dbReference type="AlphaFoldDB" id="F6S925"/>
<keyword evidence="8" id="KW-0443">Lipid metabolism</keyword>
<dbReference type="Gene3D" id="1.10.10.60">
    <property type="entry name" value="Homeodomain-like"/>
    <property type="match status" value="1"/>
</dbReference>
<dbReference type="GO" id="GO:0050291">
    <property type="term" value="F:sphingosine N-acyltransferase activity"/>
    <property type="evidence" value="ECO:0000318"/>
    <property type="project" value="GO_Central"/>
</dbReference>
<proteinExistence type="predicted"/>
<evidence type="ECO:0000313" key="16">
    <source>
        <dbReference type="Proteomes" id="UP000008144"/>
    </source>
</evidence>
<evidence type="ECO:0000256" key="1">
    <source>
        <dbReference type="ARBA" id="ARBA00004477"/>
    </source>
</evidence>
<keyword evidence="7 13" id="KW-1133">Transmembrane helix</keyword>
<dbReference type="FunFam" id="1.10.10.60:FF:000020">
    <property type="entry name" value="Ceramide synthase 5"/>
    <property type="match status" value="1"/>
</dbReference>
<reference evidence="16" key="1">
    <citation type="journal article" date="2002" name="Science">
        <title>The draft genome of Ciona intestinalis: insights into chordate and vertebrate origins.</title>
        <authorList>
            <person name="Dehal P."/>
            <person name="Satou Y."/>
            <person name="Campbell R.K."/>
            <person name="Chapman J."/>
            <person name="Degnan B."/>
            <person name="De Tomaso A."/>
            <person name="Davidson B."/>
            <person name="Di Gregorio A."/>
            <person name="Gelpke M."/>
            <person name="Goodstein D.M."/>
            <person name="Harafuji N."/>
            <person name="Hastings K.E."/>
            <person name="Ho I."/>
            <person name="Hotta K."/>
            <person name="Huang W."/>
            <person name="Kawashima T."/>
            <person name="Lemaire P."/>
            <person name="Martinez D."/>
            <person name="Meinertzhagen I.A."/>
            <person name="Necula S."/>
            <person name="Nonaka M."/>
            <person name="Putnam N."/>
            <person name="Rash S."/>
            <person name="Saiga H."/>
            <person name="Satake M."/>
            <person name="Terry A."/>
            <person name="Yamada L."/>
            <person name="Wang H.G."/>
            <person name="Awazu S."/>
            <person name="Azumi K."/>
            <person name="Boore J."/>
            <person name="Branno M."/>
            <person name="Chin-Bow S."/>
            <person name="DeSantis R."/>
            <person name="Doyle S."/>
            <person name="Francino P."/>
            <person name="Keys D.N."/>
            <person name="Haga S."/>
            <person name="Hayashi H."/>
            <person name="Hino K."/>
            <person name="Imai K.S."/>
            <person name="Inaba K."/>
            <person name="Kano S."/>
            <person name="Kobayashi K."/>
            <person name="Kobayashi M."/>
            <person name="Lee B.I."/>
            <person name="Makabe K.W."/>
            <person name="Manohar C."/>
            <person name="Matassi G."/>
            <person name="Medina M."/>
            <person name="Mochizuki Y."/>
            <person name="Mount S."/>
            <person name="Morishita T."/>
            <person name="Miura S."/>
            <person name="Nakayama A."/>
            <person name="Nishizaka S."/>
            <person name="Nomoto H."/>
            <person name="Ohta F."/>
            <person name="Oishi K."/>
            <person name="Rigoutsos I."/>
            <person name="Sano M."/>
            <person name="Sasaki A."/>
            <person name="Sasakura Y."/>
            <person name="Shoguchi E."/>
            <person name="Shin-i T."/>
            <person name="Spagnuolo A."/>
            <person name="Stainier D."/>
            <person name="Suzuki M.M."/>
            <person name="Tassy O."/>
            <person name="Takatori N."/>
            <person name="Tokuoka M."/>
            <person name="Yagi K."/>
            <person name="Yoshizaki F."/>
            <person name="Wada S."/>
            <person name="Zhang C."/>
            <person name="Hyatt P.D."/>
            <person name="Larimer F."/>
            <person name="Detter C."/>
            <person name="Doggett N."/>
            <person name="Glavina T."/>
            <person name="Hawkins T."/>
            <person name="Richardson P."/>
            <person name="Lucas S."/>
            <person name="Kohara Y."/>
            <person name="Levine M."/>
            <person name="Satoh N."/>
            <person name="Rokhsar D.S."/>
        </authorList>
    </citation>
    <scope>NUCLEOTIDE SEQUENCE [LARGE SCALE GENOMIC DNA]</scope>
</reference>
<evidence type="ECO:0000256" key="6">
    <source>
        <dbReference type="ARBA" id="ARBA00022824"/>
    </source>
</evidence>